<evidence type="ECO:0000256" key="5">
    <source>
        <dbReference type="ARBA" id="ARBA00022741"/>
    </source>
</evidence>
<dbReference type="Proteomes" id="UP000642819">
    <property type="component" value="Unassembled WGS sequence"/>
</dbReference>
<feature type="transmembrane region" description="Helical" evidence="9">
    <location>
        <begin position="43"/>
        <end position="59"/>
    </location>
</feature>
<evidence type="ECO:0000259" key="10">
    <source>
        <dbReference type="Pfam" id="PF07730"/>
    </source>
</evidence>
<keyword evidence="3" id="KW-0597">Phosphoprotein</keyword>
<dbReference type="Gene3D" id="1.20.5.1930">
    <property type="match status" value="1"/>
</dbReference>
<feature type="transmembrane region" description="Helical" evidence="9">
    <location>
        <begin position="110"/>
        <end position="129"/>
    </location>
</feature>
<reference evidence="12" key="1">
    <citation type="journal article" date="2019" name="Int. J. Syst. Evol. Microbiol.">
        <title>The Global Catalogue of Microorganisms (GCM) 10K type strain sequencing project: providing services to taxonomists for standard genome sequencing and annotation.</title>
        <authorList>
            <consortium name="The Broad Institute Genomics Platform"/>
            <consortium name="The Broad Institute Genome Sequencing Center for Infectious Disease"/>
            <person name="Wu L."/>
            <person name="Ma J."/>
        </authorList>
    </citation>
    <scope>NUCLEOTIDE SEQUENCE [LARGE SCALE GENOMIC DNA]</scope>
    <source>
        <strain evidence="12">KCTC 19466</strain>
    </source>
</reference>
<evidence type="ECO:0000256" key="7">
    <source>
        <dbReference type="ARBA" id="ARBA00022840"/>
    </source>
</evidence>
<keyword evidence="4" id="KW-0808">Transferase</keyword>
<feature type="transmembrane region" description="Helical" evidence="9">
    <location>
        <begin position="12"/>
        <end position="31"/>
    </location>
</feature>
<dbReference type="Pfam" id="PF07730">
    <property type="entry name" value="HisKA_3"/>
    <property type="match status" value="1"/>
</dbReference>
<organism evidence="11 12">
    <name type="scientific">Zhihengliuella salsuginis</name>
    <dbReference type="NCBI Taxonomy" id="578222"/>
    <lineage>
        <taxon>Bacteria</taxon>
        <taxon>Bacillati</taxon>
        <taxon>Actinomycetota</taxon>
        <taxon>Actinomycetes</taxon>
        <taxon>Micrococcales</taxon>
        <taxon>Micrococcaceae</taxon>
        <taxon>Zhihengliuella</taxon>
    </lineage>
</organism>
<gene>
    <name evidence="11" type="ORF">GCM10008096_00120</name>
</gene>
<dbReference type="PANTHER" id="PTHR24421">
    <property type="entry name" value="NITRATE/NITRITE SENSOR PROTEIN NARX-RELATED"/>
    <property type="match status" value="1"/>
</dbReference>
<comment type="catalytic activity">
    <reaction evidence="1">
        <text>ATP + protein L-histidine = ADP + protein N-phospho-L-histidine.</text>
        <dbReference type="EC" id="2.7.13.3"/>
    </reaction>
</comment>
<evidence type="ECO:0000256" key="6">
    <source>
        <dbReference type="ARBA" id="ARBA00022777"/>
    </source>
</evidence>
<evidence type="ECO:0000256" key="1">
    <source>
        <dbReference type="ARBA" id="ARBA00000085"/>
    </source>
</evidence>
<keyword evidence="9" id="KW-1133">Transmembrane helix</keyword>
<feature type="transmembrane region" description="Helical" evidence="9">
    <location>
        <begin position="134"/>
        <end position="152"/>
    </location>
</feature>
<evidence type="ECO:0000256" key="2">
    <source>
        <dbReference type="ARBA" id="ARBA00012438"/>
    </source>
</evidence>
<comment type="caution">
    <text evidence="11">The sequence shown here is derived from an EMBL/GenBank/DDBJ whole genome shotgun (WGS) entry which is preliminary data.</text>
</comment>
<dbReference type="EC" id="2.7.13.3" evidence="2"/>
<protein>
    <recommendedName>
        <fullName evidence="2">histidine kinase</fullName>
        <ecNumber evidence="2">2.7.13.3</ecNumber>
    </recommendedName>
</protein>
<dbReference type="InterPro" id="IPR036890">
    <property type="entry name" value="HATPase_C_sf"/>
</dbReference>
<dbReference type="GO" id="GO:0016301">
    <property type="term" value="F:kinase activity"/>
    <property type="evidence" value="ECO:0007669"/>
    <property type="project" value="UniProtKB-KW"/>
</dbReference>
<evidence type="ECO:0000256" key="8">
    <source>
        <dbReference type="ARBA" id="ARBA00023012"/>
    </source>
</evidence>
<evidence type="ECO:0000313" key="11">
    <source>
        <dbReference type="EMBL" id="GHC98743.1"/>
    </source>
</evidence>
<dbReference type="PANTHER" id="PTHR24421:SF10">
    <property type="entry name" value="NITRATE_NITRITE SENSOR PROTEIN NARQ"/>
    <property type="match status" value="1"/>
</dbReference>
<proteinExistence type="predicted"/>
<evidence type="ECO:0000256" key="4">
    <source>
        <dbReference type="ARBA" id="ARBA00022679"/>
    </source>
</evidence>
<name>A0ABQ3GAL8_9MICC</name>
<dbReference type="EMBL" id="BMXK01000001">
    <property type="protein sequence ID" value="GHC98743.1"/>
    <property type="molecule type" value="Genomic_DNA"/>
</dbReference>
<dbReference type="SUPFAM" id="SSF55874">
    <property type="entry name" value="ATPase domain of HSP90 chaperone/DNA topoisomerase II/histidine kinase"/>
    <property type="match status" value="1"/>
</dbReference>
<keyword evidence="8" id="KW-0902">Two-component regulatory system</keyword>
<dbReference type="CDD" id="cd16917">
    <property type="entry name" value="HATPase_UhpB-NarQ-NarX-like"/>
    <property type="match status" value="1"/>
</dbReference>
<evidence type="ECO:0000256" key="9">
    <source>
        <dbReference type="SAM" id="Phobius"/>
    </source>
</evidence>
<feature type="transmembrane region" description="Helical" evidence="9">
    <location>
        <begin position="66"/>
        <end position="90"/>
    </location>
</feature>
<accession>A0ABQ3GAL8</accession>
<feature type="domain" description="Signal transduction histidine kinase subgroup 3 dimerisation and phosphoacceptor" evidence="10">
    <location>
        <begin position="195"/>
        <end position="260"/>
    </location>
</feature>
<keyword evidence="12" id="KW-1185">Reference proteome</keyword>
<keyword evidence="9" id="KW-0812">Transmembrane</keyword>
<sequence>MPALFASKHLQTAVTLVLSVLLVAAGWTGMFNVGWWEPGNRPSGWWHLLPLALMVLPLLGKHRRPVASLVAAVPIVAADVALGGSVGIWLCVADLIYHVGLRASPGAVRAVAVVFGVGSVGAVVASWVVQGPSAAVGAGVSAVALLLMPLWWASEVRRGYPLWPQGYARNELEAERSAVLFELHERQQQAAVDAERRGMARELHDTVSAEISAIALTAGAALAGDADEARDRRALGTIRATSVGALESLRSMVALLRSSDSGETTTQLLGEPGADWDDALHRAETLGLDLGVEGHPPESLHPRVRHALTRALGEALHNAAKHGAGDAAVVVRADEDTVTLTVTNRMPVDAPARVRGTGLIGMRERVSAAGGTMTAGPAPDGSGRWRVDVEVPNTRAAEREETG</sequence>
<evidence type="ECO:0000313" key="12">
    <source>
        <dbReference type="Proteomes" id="UP000642819"/>
    </source>
</evidence>
<dbReference type="InterPro" id="IPR050482">
    <property type="entry name" value="Sensor_HK_TwoCompSys"/>
</dbReference>
<evidence type="ECO:0000256" key="3">
    <source>
        <dbReference type="ARBA" id="ARBA00022553"/>
    </source>
</evidence>
<dbReference type="InterPro" id="IPR011712">
    <property type="entry name" value="Sig_transdc_His_kin_sub3_dim/P"/>
</dbReference>
<keyword evidence="5" id="KW-0547">Nucleotide-binding</keyword>
<keyword evidence="9" id="KW-0472">Membrane</keyword>
<keyword evidence="6 11" id="KW-0418">Kinase</keyword>
<keyword evidence="7" id="KW-0067">ATP-binding</keyword>
<dbReference type="RefSeq" id="WP_189348074.1">
    <property type="nucleotide sequence ID" value="NZ_BMXK01000001.1"/>
</dbReference>
<dbReference type="Gene3D" id="3.30.565.10">
    <property type="entry name" value="Histidine kinase-like ATPase, C-terminal domain"/>
    <property type="match status" value="1"/>
</dbReference>